<dbReference type="PROSITE" id="PS50943">
    <property type="entry name" value="HTH_CROC1"/>
    <property type="match status" value="1"/>
</dbReference>
<keyword evidence="3" id="KW-1185">Reference proteome</keyword>
<dbReference type="Pfam" id="PF19054">
    <property type="entry name" value="DUF5753"/>
    <property type="match status" value="1"/>
</dbReference>
<protein>
    <submittedName>
        <fullName evidence="2">Transcriptional regulator</fullName>
    </submittedName>
</protein>
<reference evidence="2 3" key="1">
    <citation type="submission" date="2021-01" db="EMBL/GenBank/DDBJ databases">
        <title>Whole genome shotgun sequence of Asanoa siamensis NBRC 107932.</title>
        <authorList>
            <person name="Komaki H."/>
            <person name="Tamura T."/>
        </authorList>
    </citation>
    <scope>NUCLEOTIDE SEQUENCE [LARGE SCALE GENOMIC DNA]</scope>
    <source>
        <strain evidence="2 3">NBRC 107932</strain>
    </source>
</reference>
<dbReference type="SMART" id="SM00530">
    <property type="entry name" value="HTH_XRE"/>
    <property type="match status" value="1"/>
</dbReference>
<dbReference type="InterPro" id="IPR001387">
    <property type="entry name" value="Cro/C1-type_HTH"/>
</dbReference>
<evidence type="ECO:0000313" key="3">
    <source>
        <dbReference type="Proteomes" id="UP000604117"/>
    </source>
</evidence>
<evidence type="ECO:0000259" key="1">
    <source>
        <dbReference type="PROSITE" id="PS50943"/>
    </source>
</evidence>
<dbReference type="Proteomes" id="UP000604117">
    <property type="component" value="Unassembled WGS sequence"/>
</dbReference>
<feature type="domain" description="HTH cro/C1-type" evidence="1">
    <location>
        <begin position="29"/>
        <end position="83"/>
    </location>
</feature>
<dbReference type="CDD" id="cd00093">
    <property type="entry name" value="HTH_XRE"/>
    <property type="match status" value="1"/>
</dbReference>
<organism evidence="2 3">
    <name type="scientific">Asanoa siamensis</name>
    <dbReference type="NCBI Taxonomy" id="926357"/>
    <lineage>
        <taxon>Bacteria</taxon>
        <taxon>Bacillati</taxon>
        <taxon>Actinomycetota</taxon>
        <taxon>Actinomycetes</taxon>
        <taxon>Micromonosporales</taxon>
        <taxon>Micromonosporaceae</taxon>
        <taxon>Asanoa</taxon>
    </lineage>
</organism>
<dbReference type="InterPro" id="IPR043917">
    <property type="entry name" value="DUF5753"/>
</dbReference>
<dbReference type="Pfam" id="PF13560">
    <property type="entry name" value="HTH_31"/>
    <property type="match status" value="1"/>
</dbReference>
<dbReference type="EMBL" id="BONE01000027">
    <property type="protein sequence ID" value="GIF74146.1"/>
    <property type="molecule type" value="Genomic_DNA"/>
</dbReference>
<comment type="caution">
    <text evidence="2">The sequence shown here is derived from an EMBL/GenBank/DDBJ whole genome shotgun (WGS) entry which is preliminary data.</text>
</comment>
<dbReference type="InterPro" id="IPR010982">
    <property type="entry name" value="Lambda_DNA-bd_dom_sf"/>
</dbReference>
<accession>A0ABQ4CS79</accession>
<evidence type="ECO:0000313" key="2">
    <source>
        <dbReference type="EMBL" id="GIF74146.1"/>
    </source>
</evidence>
<gene>
    <name evidence="2" type="ORF">Asi02nite_36640</name>
</gene>
<dbReference type="SUPFAM" id="SSF47413">
    <property type="entry name" value="lambda repressor-like DNA-binding domains"/>
    <property type="match status" value="1"/>
</dbReference>
<sequence length="296" mass="32853">MFLARDGPWHTAWVPNWPTLRRRRLARELSNLRESIGMTIEDAARRAGISPSHLSRVERALVGVRVPVVKALLTTYGTSAATVASLVEVAESASQRGWWHRYAGSIPDEYATYIGFESDAARIWNFELISVPGLMQTEGYTRAVLQGGVARLTEEEIERRVEVRMRRQTLLRREDAPAVWVVLDEAAIRRRVGSPLTMAEQLSQLADIAETPRVDVQVIPFSAGAHPGTPGAFVVLGFTDPHDREIVYIETMAGDLYPEGDAETSRAVQAFDRLRAMALSPDDSASMIRDAAEELT</sequence>
<proteinExistence type="predicted"/>
<name>A0ABQ4CS79_9ACTN</name>
<dbReference type="Gene3D" id="1.10.260.40">
    <property type="entry name" value="lambda repressor-like DNA-binding domains"/>
    <property type="match status" value="1"/>
</dbReference>